<dbReference type="InterPro" id="IPR036928">
    <property type="entry name" value="AS_sf"/>
</dbReference>
<dbReference type="Proteomes" id="UP000001056">
    <property type="component" value="Unassembled WGS sequence"/>
</dbReference>
<dbReference type="HOGENOM" id="CLU_020129_2_0_1"/>
<dbReference type="Pfam" id="PF01425">
    <property type="entry name" value="Amidase"/>
    <property type="match status" value="1"/>
</dbReference>
<dbReference type="InterPro" id="IPR023631">
    <property type="entry name" value="Amidase_dom"/>
</dbReference>
<proteinExistence type="predicted"/>
<keyword evidence="3" id="KW-1185">Reference proteome</keyword>
<feature type="domain" description="Amidase" evidence="1">
    <location>
        <begin position="213"/>
        <end position="404"/>
    </location>
</feature>
<evidence type="ECO:0000259" key="1">
    <source>
        <dbReference type="Pfam" id="PF01425"/>
    </source>
</evidence>
<organism evidence="2 3">
    <name type="scientific">Chaetomium globosum (strain ATCC 6205 / CBS 148.51 / DSM 1962 / NBRC 6347 / NRRL 1970)</name>
    <name type="common">Soil fungus</name>
    <dbReference type="NCBI Taxonomy" id="306901"/>
    <lineage>
        <taxon>Eukaryota</taxon>
        <taxon>Fungi</taxon>
        <taxon>Dikarya</taxon>
        <taxon>Ascomycota</taxon>
        <taxon>Pezizomycotina</taxon>
        <taxon>Sordariomycetes</taxon>
        <taxon>Sordariomycetidae</taxon>
        <taxon>Sordariales</taxon>
        <taxon>Chaetomiaceae</taxon>
        <taxon>Chaetomium</taxon>
    </lineage>
</organism>
<dbReference type="EMBL" id="CH408034">
    <property type="protein sequence ID" value="EAQ85337.1"/>
    <property type="molecule type" value="Genomic_DNA"/>
</dbReference>
<dbReference type="PANTHER" id="PTHR46310:SF7">
    <property type="entry name" value="AMIDASE 1"/>
    <property type="match status" value="1"/>
</dbReference>
<accession>Q2GRQ3</accession>
<evidence type="ECO:0000313" key="2">
    <source>
        <dbReference type="EMBL" id="EAQ85337.1"/>
    </source>
</evidence>
<sequence>MHNAARPKSSDQWQTAVCEPVKSGSQDIEAALPLSLDCYTTGRPGPRIRRPVNAQTRPPQPVFLISASDCSLEPNEVLERIRRIHKEDDVCNEAFLSDTLLVADACSSSEQTMLLRTELADEVVLGQKPWHLNFVYNVDTPASQTNIPSGPYFLRGEGVFHAWKIHTDSSSCFETTVLPTKHRYRFKNLNSIGPNGSGMSVAVPSRLYYCPSPAKPLAGVRIGIKDNFRLAGTKSAVGNRAFLNTYDQDEETAAFVKRLIDFGAIIVGKTKMTAFASGEKPIDWFDFQCPFNPRGDAYLEPGASSTGSAAATAAYQWVDICIGTDTNGSVREPAARCGVYGIRCSTGGWGPTTGLYPCSPVFDTVGAFSRSLSDLQIFAKAALSSTTKQYKTEPAQQKMVESFVEILESFLGVKKTSFSLAETWAQSPPAEAEGKSLEDYAYTSGYNPFYYDIYHEYDGFREDHLKKFGTKAYVSPSMQWRWDRGAEIPKPEVERSHEELKVLHSWFSEEVLGADETSGSTAILILPVGPTQPDYRDVYSLPGPRLGIDALSLASFMRMPQLVVPIGQVDYDSRVSGRTESFPVASSIAGAEGSDLMLIDLARQALEQVGFPTKVSTGRYAFDP</sequence>
<evidence type="ECO:0000313" key="3">
    <source>
        <dbReference type="Proteomes" id="UP000001056"/>
    </source>
</evidence>
<reference evidence="3" key="1">
    <citation type="journal article" date="2015" name="Genome Announc.">
        <title>Draft genome sequence of the cellulolytic fungus Chaetomium globosum.</title>
        <authorList>
            <person name="Cuomo C.A."/>
            <person name="Untereiner W.A."/>
            <person name="Ma L.-J."/>
            <person name="Grabherr M."/>
            <person name="Birren B.W."/>
        </authorList>
    </citation>
    <scope>NUCLEOTIDE SEQUENCE [LARGE SCALE GENOMIC DNA]</scope>
    <source>
        <strain evidence="3">ATCC 6205 / CBS 148.51 / DSM 1962 / NBRC 6347 / NRRL 1970</strain>
    </source>
</reference>
<dbReference type="STRING" id="306901.Q2GRQ3"/>
<dbReference type="VEuPathDB" id="FungiDB:CHGG_09351"/>
<dbReference type="AlphaFoldDB" id="Q2GRQ3"/>
<dbReference type="eggNOG" id="KOG1211">
    <property type="taxonomic scope" value="Eukaryota"/>
</dbReference>
<dbReference type="OMA" id="YLLHPQK"/>
<dbReference type="PANTHER" id="PTHR46310">
    <property type="entry name" value="AMIDASE 1"/>
    <property type="match status" value="1"/>
</dbReference>
<name>Q2GRQ3_CHAGB</name>
<protein>
    <recommendedName>
        <fullName evidence="1">Amidase domain-containing protein</fullName>
    </recommendedName>
</protein>
<gene>
    <name evidence="2" type="ORF">CHGG_09351</name>
</gene>
<dbReference type="OrthoDB" id="5407847at2759"/>
<dbReference type="Gene3D" id="3.90.1300.10">
    <property type="entry name" value="Amidase signature (AS) domain"/>
    <property type="match status" value="1"/>
</dbReference>
<dbReference type="SUPFAM" id="SSF75304">
    <property type="entry name" value="Amidase signature (AS) enzymes"/>
    <property type="match status" value="1"/>
</dbReference>
<dbReference type="InParanoid" id="Q2GRQ3"/>
<dbReference type="GeneID" id="4395125"/>
<dbReference type="RefSeq" id="XP_001227278.1">
    <property type="nucleotide sequence ID" value="XM_001227277.1"/>
</dbReference>